<reference evidence="7" key="1">
    <citation type="submission" date="2025-08" db="UniProtKB">
        <authorList>
            <consortium name="RefSeq"/>
        </authorList>
    </citation>
    <scope>IDENTIFICATION</scope>
</reference>
<dbReference type="PROSITE" id="PS00653">
    <property type="entry name" value="GLYCOSYL_HYDROL_F1_2"/>
    <property type="match status" value="1"/>
</dbReference>
<dbReference type="KEGG" id="sind:105161651"/>
<dbReference type="Pfam" id="PF00232">
    <property type="entry name" value="Glyco_hydro_1"/>
    <property type="match status" value="1"/>
</dbReference>
<accession>A0A6I9T407</accession>
<dbReference type="PANTHER" id="PTHR10353:SF137">
    <property type="entry name" value="MYROSINASE 3-RELATED"/>
    <property type="match status" value="1"/>
</dbReference>
<dbReference type="PANTHER" id="PTHR10353">
    <property type="entry name" value="GLYCOSYL HYDROLASE"/>
    <property type="match status" value="1"/>
</dbReference>
<evidence type="ECO:0000256" key="4">
    <source>
        <dbReference type="ARBA" id="ARBA00023295"/>
    </source>
</evidence>
<gene>
    <name evidence="7" type="primary">LOC105161651</name>
</gene>
<proteinExistence type="inferred from homology"/>
<name>A0A6I9T407_SESIN</name>
<dbReference type="GO" id="GO:0005975">
    <property type="term" value="P:carbohydrate metabolic process"/>
    <property type="evidence" value="ECO:0007669"/>
    <property type="project" value="InterPro"/>
</dbReference>
<evidence type="ECO:0000313" key="7">
    <source>
        <dbReference type="RefSeq" id="XP_011077708.1"/>
    </source>
</evidence>
<comment type="similarity">
    <text evidence="1 5">Belongs to the glycosyl hydrolase 1 family.</text>
</comment>
<dbReference type="InterPro" id="IPR001360">
    <property type="entry name" value="Glyco_hydro_1"/>
</dbReference>
<protein>
    <submittedName>
        <fullName evidence="7">Beta-glucosidase-like</fullName>
    </submittedName>
</protein>
<dbReference type="Gene3D" id="3.20.20.80">
    <property type="entry name" value="Glycosidases"/>
    <property type="match status" value="1"/>
</dbReference>
<keyword evidence="4" id="KW-0326">Glycosidase</keyword>
<dbReference type="AlphaFoldDB" id="A0A6I9T407"/>
<evidence type="ECO:0000256" key="1">
    <source>
        <dbReference type="ARBA" id="ARBA00010838"/>
    </source>
</evidence>
<dbReference type="Proteomes" id="UP000504604">
    <property type="component" value="Linkage group LG5"/>
</dbReference>
<dbReference type="PRINTS" id="PR00131">
    <property type="entry name" value="GLHYDRLASE1"/>
</dbReference>
<organism evidence="6 7">
    <name type="scientific">Sesamum indicum</name>
    <name type="common">Oriental sesame</name>
    <name type="synonym">Sesamum orientale</name>
    <dbReference type="NCBI Taxonomy" id="4182"/>
    <lineage>
        <taxon>Eukaryota</taxon>
        <taxon>Viridiplantae</taxon>
        <taxon>Streptophyta</taxon>
        <taxon>Embryophyta</taxon>
        <taxon>Tracheophyta</taxon>
        <taxon>Spermatophyta</taxon>
        <taxon>Magnoliopsida</taxon>
        <taxon>eudicotyledons</taxon>
        <taxon>Gunneridae</taxon>
        <taxon>Pentapetalae</taxon>
        <taxon>asterids</taxon>
        <taxon>lamiids</taxon>
        <taxon>Lamiales</taxon>
        <taxon>Pedaliaceae</taxon>
        <taxon>Sesamum</taxon>
    </lineage>
</organism>
<dbReference type="FunFam" id="3.20.20.80:FF:000022">
    <property type="entry name" value="Beta-glucosidase 11"/>
    <property type="match status" value="1"/>
</dbReference>
<dbReference type="InterPro" id="IPR017853">
    <property type="entry name" value="GH"/>
</dbReference>
<dbReference type="InParanoid" id="A0A6I9T407"/>
<dbReference type="RefSeq" id="XP_011077708.1">
    <property type="nucleotide sequence ID" value="XM_011079406.2"/>
</dbReference>
<dbReference type="GeneID" id="105161651"/>
<evidence type="ECO:0000256" key="5">
    <source>
        <dbReference type="RuleBase" id="RU003690"/>
    </source>
</evidence>
<evidence type="ECO:0000256" key="2">
    <source>
        <dbReference type="ARBA" id="ARBA00022589"/>
    </source>
</evidence>
<keyword evidence="2" id="KW-0017">Alkaloid metabolism</keyword>
<dbReference type="GO" id="GO:0008422">
    <property type="term" value="F:beta-glucosidase activity"/>
    <property type="evidence" value="ECO:0007669"/>
    <property type="project" value="TreeGrafter"/>
</dbReference>
<keyword evidence="6" id="KW-1185">Reference proteome</keyword>
<dbReference type="OrthoDB" id="907619at2759"/>
<evidence type="ECO:0000313" key="6">
    <source>
        <dbReference type="Proteomes" id="UP000504604"/>
    </source>
</evidence>
<dbReference type="Gramene" id="SIN_1007712.t">
    <property type="protein sequence ID" value="SIN_1007712.t"/>
    <property type="gene ID" value="SIN_1007712"/>
</dbReference>
<dbReference type="GO" id="GO:0009821">
    <property type="term" value="P:alkaloid biosynthetic process"/>
    <property type="evidence" value="ECO:0007669"/>
    <property type="project" value="UniProtKB-ARBA"/>
</dbReference>
<dbReference type="SUPFAM" id="SSF51445">
    <property type="entry name" value="(Trans)glycosidases"/>
    <property type="match status" value="1"/>
</dbReference>
<dbReference type="InterPro" id="IPR033132">
    <property type="entry name" value="GH_1_N_CS"/>
</dbReference>
<sequence length="559" mass="63439">MDSQNSLALISSNVDVALVSDYQVARYNAAKLTRRDFDKDFVFGSATSAYQVEGAFAEGGKGPSNWDAFALRKPGKIADGSNGCVAIDQYHLYKDDIQTMKKVGLDAYRFSIAWSRVLPGGRLSAGINKEGLKYYSDLIDALLAEGMEPYVTLFHWDVPQCLEDEYGGFLTSTLIVKDFLEFVELCFWEFGDRVKYWITLNEPWTFTNHGYIQAIFPPNHGSTVPEPSGIPIFHHRSSGKSREVASKGDPGTEPYIVAHNLILAHAAAVDLYRKQFQVSQGGKIGITNVSKWFEALNDNQDDNDAANRAVDFMLGWFVAPIVTGDYPPIMRQLVADRLPKFSPEQKKLVKGSYDFLGINYYTTNYATYTPNPSGTKPSYYADQLSTFTTERDGMPIGPKGGSDWMYIVPNGIYKLLVHIKRTYHDPLIYITENGVDEINDKSKTVSEARIDDMRVKYHQDHLYYIKKAIDNDGVNVKAYFIWSLFDNYEWAEGYTVRFGIFYIDFENGRLTRYPKSSAIWWKNFLATPILLRARKRQVEETEDVVDVSVKRLRSGQGYN</sequence>
<evidence type="ECO:0000256" key="3">
    <source>
        <dbReference type="ARBA" id="ARBA00022801"/>
    </source>
</evidence>
<keyword evidence="3" id="KW-0378">Hydrolase</keyword>